<gene>
    <name evidence="5" type="ordered locus">Psta_1232</name>
</gene>
<dbReference type="EMBL" id="CP001848">
    <property type="protein sequence ID" value="ADB15910.1"/>
    <property type="molecule type" value="Genomic_DNA"/>
</dbReference>
<dbReference type="STRING" id="530564.Psta_1232"/>
<evidence type="ECO:0000313" key="5">
    <source>
        <dbReference type="EMBL" id="ADB15910.1"/>
    </source>
</evidence>
<dbReference type="OrthoDB" id="289126at2"/>
<evidence type="ECO:0008006" key="7">
    <source>
        <dbReference type="Google" id="ProtNLM"/>
    </source>
</evidence>
<dbReference type="Pfam" id="PF07587">
    <property type="entry name" value="PSD1"/>
    <property type="match status" value="1"/>
</dbReference>
<evidence type="ECO:0000259" key="3">
    <source>
        <dbReference type="Pfam" id="PF07583"/>
    </source>
</evidence>
<name>D2QW35_PIRSD</name>
<feature type="chain" id="PRO_5003034320" description="DUF1549 domain-containing protein" evidence="2">
    <location>
        <begin position="24"/>
        <end position="787"/>
    </location>
</feature>
<organism evidence="5 6">
    <name type="scientific">Pirellula staleyi (strain ATCC 27377 / DSM 6068 / ICPB 4128)</name>
    <name type="common">Pirella staleyi</name>
    <dbReference type="NCBI Taxonomy" id="530564"/>
    <lineage>
        <taxon>Bacteria</taxon>
        <taxon>Pseudomonadati</taxon>
        <taxon>Planctomycetota</taxon>
        <taxon>Planctomycetia</taxon>
        <taxon>Pirellulales</taxon>
        <taxon>Pirellulaceae</taxon>
        <taxon>Pirellula</taxon>
    </lineage>
</organism>
<feature type="coiled-coil region" evidence="1">
    <location>
        <begin position="401"/>
        <end position="439"/>
    </location>
</feature>
<dbReference type="InterPro" id="IPR022655">
    <property type="entry name" value="DUF1553"/>
</dbReference>
<proteinExistence type="predicted"/>
<dbReference type="HOGENOM" id="CLU_356334_0_0_0"/>
<dbReference type="PANTHER" id="PTHR35889:SF3">
    <property type="entry name" value="F-BOX DOMAIN-CONTAINING PROTEIN"/>
    <property type="match status" value="1"/>
</dbReference>
<protein>
    <recommendedName>
        <fullName evidence="7">DUF1549 domain-containing protein</fullName>
    </recommendedName>
</protein>
<feature type="domain" description="DUF1549" evidence="3">
    <location>
        <begin position="44"/>
        <end position="213"/>
    </location>
</feature>
<feature type="signal peptide" evidence="2">
    <location>
        <begin position="1"/>
        <end position="23"/>
    </location>
</feature>
<reference evidence="5 6" key="1">
    <citation type="journal article" date="2009" name="Stand. Genomic Sci.">
        <title>Complete genome sequence of Pirellula staleyi type strain (ATCC 27377).</title>
        <authorList>
            <person name="Clum A."/>
            <person name="Tindall B.J."/>
            <person name="Sikorski J."/>
            <person name="Ivanova N."/>
            <person name="Mavrommatis K."/>
            <person name="Lucas S."/>
            <person name="Glavina del Rio T."/>
            <person name="Nolan M."/>
            <person name="Chen F."/>
            <person name="Tice H."/>
            <person name="Pitluck S."/>
            <person name="Cheng J.F."/>
            <person name="Chertkov O."/>
            <person name="Brettin T."/>
            <person name="Han C."/>
            <person name="Detter J.C."/>
            <person name="Kuske C."/>
            <person name="Bruce D."/>
            <person name="Goodwin L."/>
            <person name="Ovchinikova G."/>
            <person name="Pati A."/>
            <person name="Mikhailova N."/>
            <person name="Chen A."/>
            <person name="Palaniappan K."/>
            <person name="Land M."/>
            <person name="Hauser L."/>
            <person name="Chang Y.J."/>
            <person name="Jeffries C.D."/>
            <person name="Chain P."/>
            <person name="Rohde M."/>
            <person name="Goker M."/>
            <person name="Bristow J."/>
            <person name="Eisen J.A."/>
            <person name="Markowitz V."/>
            <person name="Hugenholtz P."/>
            <person name="Kyrpides N.C."/>
            <person name="Klenk H.P."/>
            <person name="Lapidus A."/>
        </authorList>
    </citation>
    <scope>NUCLEOTIDE SEQUENCE [LARGE SCALE GENOMIC DNA]</scope>
    <source>
        <strain evidence="6">ATCC 27377 / DSM 6068 / ICPB 4128</strain>
    </source>
</reference>
<evidence type="ECO:0000256" key="2">
    <source>
        <dbReference type="SAM" id="SignalP"/>
    </source>
</evidence>
<dbReference type="PANTHER" id="PTHR35889">
    <property type="entry name" value="CYCLOINULO-OLIGOSACCHARIDE FRUCTANOTRANSFERASE-RELATED"/>
    <property type="match status" value="1"/>
</dbReference>
<evidence type="ECO:0000259" key="4">
    <source>
        <dbReference type="Pfam" id="PF07587"/>
    </source>
</evidence>
<keyword evidence="2" id="KW-0732">Signal</keyword>
<dbReference type="InterPro" id="IPR011444">
    <property type="entry name" value="DUF1549"/>
</dbReference>
<dbReference type="Proteomes" id="UP000001887">
    <property type="component" value="Chromosome"/>
</dbReference>
<dbReference type="AlphaFoldDB" id="D2QW35"/>
<dbReference type="KEGG" id="psl:Psta_1232"/>
<keyword evidence="6" id="KW-1185">Reference proteome</keyword>
<keyword evidence="1" id="KW-0175">Coiled coil</keyword>
<feature type="coiled-coil region" evidence="1">
    <location>
        <begin position="495"/>
        <end position="522"/>
    </location>
</feature>
<sequence length="787" mass="87788" precursor="true">MSPRVALLAIVAILSPLCLSVRADDTPSVSERIDQLIEASAIGPVAPTASDADFVRRIYLDLVGVIPSATQTRAFLSDTSPTKRADLIDQLLETPQFARHMALTFDVVLMERRPDRAVKSAEWFEYLRSAFAQNRPLDALLRELITADGADEAARPAARFLLDRECEPNLITRDAGRVLFGMDLQCAQCHDHPNVNDYLQEDYYGLYSFFLRTSSFTDPKKKQAFTSEKADGEANFKSVFTGNSADRVAPQLPHGKTLYNEPTFKSGEEYVSIPTKETRAIPKHSRRARLAESLTSSWEFRRNLANRLWAHLMGRGLVHPVDSHHLDNPPTHPEVLELLATEIETSGYNLQTMLRTIALTRAYQRTCDPVAEASVMGTVTPELLASLERDRGILDAQHKSLDETFRQAQAERKRLVELLEKSRAEVVALEKKKTEIAADLEKKKGAEKPAEELVAKVREQLRATTEAATKVAEAAKLLGEDKPLKDASDLVTNRAKQIETDLATAEKSLADKQAETKGLSDQMVMLQSQIESTRNSQVSTSDLTAAEEAMLGHRHERDTIYYRLQGLKNRQLLAQRVVDFQTATESDKPAEERAAIWNDLVDRWTIANQVAPLRPLTSEQFTLSLLEGTGTLAHRRQQLQAALVAKPPDRLQQALEADRESMLETLVDEQLFEQSRGNLGAFIPLYGTLAGADFQATVNQALFFENGGAVQSLLNPVPENLVSRLMPLTEAGPVAEELYVSILSRLPSDDERHEVAAHLQDRTDDRPQALGELVWALMSTSEFRFNH</sequence>
<dbReference type="Pfam" id="PF07583">
    <property type="entry name" value="PSCyt2"/>
    <property type="match status" value="1"/>
</dbReference>
<evidence type="ECO:0000313" key="6">
    <source>
        <dbReference type="Proteomes" id="UP000001887"/>
    </source>
</evidence>
<feature type="domain" description="DUF1553" evidence="4">
    <location>
        <begin position="286"/>
        <end position="374"/>
    </location>
</feature>
<accession>D2QW35</accession>
<evidence type="ECO:0000256" key="1">
    <source>
        <dbReference type="SAM" id="Coils"/>
    </source>
</evidence>
<dbReference type="eggNOG" id="COG1196">
    <property type="taxonomic scope" value="Bacteria"/>
</dbReference>